<dbReference type="InterPro" id="IPR005260">
    <property type="entry name" value="Asp_kin_monofn"/>
</dbReference>
<dbReference type="GO" id="GO:0009090">
    <property type="term" value="P:homoserine biosynthetic process"/>
    <property type="evidence" value="ECO:0007669"/>
    <property type="project" value="TreeGrafter"/>
</dbReference>
<sequence length="437" mass="48681">MLKVAKFGGSSSASGEQLKKVADIIKSDLDKKYIVVSAPGKRFGEDNKITDLLYLCHAHITYSVPFDQVYKMIVDRYSEIVKDLGIEFDLDGELNEIKEKLGKNISVDYLVSRGEYLNAKILAKYLGYKFVDAKDIVFFKMDGTLDEEKTSVVMRKVLNQAGNAVIPGFYGTGALGDIKTFSRGGSDITGAIVSMVMDADVYENWTDVSGFMMADPRIIDNPKRIRSITYRELRELSYMGAKVLHDEAIYPVRNANIPINIKNTNNPEDPGTMIINEREKLDTDLPITGIAGRKDFTVIGLQKFYMNSEVGFVRKLLSTLEMFDITFEHIPSGIDTVSIVIDNENLNGKLEKLLSEIERVCKPDALNVYKNIALLAVVGQNMAFTTGVSAKIFNSLGENDINIRMIDQGSSEMNIIVGVAEKDFEKAIKSIYAAFNK</sequence>
<comment type="pathway">
    <text evidence="3 15">Amino-acid biosynthesis; L-methionine biosynthesis via de novo pathway; L-homoserine from L-aspartate: step 1/3.</text>
</comment>
<protein>
    <recommendedName>
        <fullName evidence="14">Aspartokinase</fullName>
        <ecNumber evidence="14">2.7.2.4</ecNumber>
    </recommendedName>
</protein>
<dbReference type="Pfam" id="PF00696">
    <property type="entry name" value="AA_kinase"/>
    <property type="match status" value="1"/>
</dbReference>
<accession>A0A1M6DNV1</accession>
<evidence type="ECO:0000256" key="3">
    <source>
        <dbReference type="ARBA" id="ARBA00004986"/>
    </source>
</evidence>
<keyword evidence="18" id="KW-1185">Reference proteome</keyword>
<dbReference type="InterPro" id="IPR002912">
    <property type="entry name" value="ACT_dom"/>
</dbReference>
<dbReference type="PANTHER" id="PTHR21499">
    <property type="entry name" value="ASPARTATE KINASE"/>
    <property type="match status" value="1"/>
</dbReference>
<dbReference type="UniPathway" id="UPA00034">
    <property type="reaction ID" value="UER00015"/>
</dbReference>
<evidence type="ECO:0000256" key="10">
    <source>
        <dbReference type="ARBA" id="ARBA00022915"/>
    </source>
</evidence>
<proteinExistence type="inferred from homology"/>
<dbReference type="NCBIfam" id="TIGR00657">
    <property type="entry name" value="asp_kinases"/>
    <property type="match status" value="1"/>
</dbReference>
<dbReference type="Proteomes" id="UP000184052">
    <property type="component" value="Unassembled WGS sequence"/>
</dbReference>
<feature type="binding site" evidence="13">
    <location>
        <position position="50"/>
    </location>
    <ligand>
        <name>substrate</name>
    </ligand>
</feature>
<dbReference type="SUPFAM" id="SSF55021">
    <property type="entry name" value="ACT-like"/>
    <property type="match status" value="2"/>
</dbReference>
<comment type="similarity">
    <text evidence="5 14">Belongs to the aspartokinase family.</text>
</comment>
<dbReference type="Gene3D" id="3.40.1160.10">
    <property type="entry name" value="Acetylglutamate kinase-like"/>
    <property type="match status" value="1"/>
</dbReference>
<dbReference type="GO" id="GO:0005829">
    <property type="term" value="C:cytosol"/>
    <property type="evidence" value="ECO:0007669"/>
    <property type="project" value="TreeGrafter"/>
</dbReference>
<dbReference type="EMBL" id="FQZL01000006">
    <property type="protein sequence ID" value="SHI74843.1"/>
    <property type="molecule type" value="Genomic_DNA"/>
</dbReference>
<dbReference type="Pfam" id="PF22468">
    <property type="entry name" value="ACT_9"/>
    <property type="match status" value="1"/>
</dbReference>
<feature type="binding site" evidence="13">
    <location>
        <begin position="6"/>
        <end position="9"/>
    </location>
    <ligand>
        <name>ATP</name>
        <dbReference type="ChEBI" id="CHEBI:30616"/>
    </ligand>
</feature>
<evidence type="ECO:0000256" key="9">
    <source>
        <dbReference type="ARBA" id="ARBA00022840"/>
    </source>
</evidence>
<evidence type="ECO:0000313" key="17">
    <source>
        <dbReference type="EMBL" id="SHI74843.1"/>
    </source>
</evidence>
<evidence type="ECO:0000256" key="7">
    <source>
        <dbReference type="ARBA" id="ARBA00022741"/>
    </source>
</evidence>
<dbReference type="Gene3D" id="3.30.2130.10">
    <property type="entry name" value="VC0802-like"/>
    <property type="match status" value="1"/>
</dbReference>
<keyword evidence="10" id="KW-0220">Diaminopimelate biosynthesis</keyword>
<dbReference type="AlphaFoldDB" id="A0A1M6DNV1"/>
<evidence type="ECO:0000256" key="12">
    <source>
        <dbReference type="ARBA" id="ARBA00047872"/>
    </source>
</evidence>
<name>A0A1M6DNV1_9FIRM</name>
<dbReference type="InterPro" id="IPR001048">
    <property type="entry name" value="Asp/Glu/Uridylate_kinase"/>
</dbReference>
<comment type="pathway">
    <text evidence="4 15">Amino-acid biosynthesis; L-threonine biosynthesis; L-threonine from L-aspartate: step 1/5.</text>
</comment>
<evidence type="ECO:0000256" key="5">
    <source>
        <dbReference type="ARBA" id="ARBA00010122"/>
    </source>
</evidence>
<keyword evidence="15" id="KW-0028">Amino-acid biosynthesis</keyword>
<evidence type="ECO:0000256" key="13">
    <source>
        <dbReference type="PIRSR" id="PIRSR000726-1"/>
    </source>
</evidence>
<dbReference type="NCBIfam" id="NF006540">
    <property type="entry name" value="PRK09034.1"/>
    <property type="match status" value="1"/>
</dbReference>
<dbReference type="PROSITE" id="PS51671">
    <property type="entry name" value="ACT"/>
    <property type="match status" value="1"/>
</dbReference>
<dbReference type="UniPathway" id="UPA00050">
    <property type="reaction ID" value="UER00461"/>
</dbReference>
<dbReference type="InterPro" id="IPR001341">
    <property type="entry name" value="Asp_kinase"/>
</dbReference>
<dbReference type="OrthoDB" id="9799110at2"/>
<evidence type="ECO:0000313" key="18">
    <source>
        <dbReference type="Proteomes" id="UP000184052"/>
    </source>
</evidence>
<dbReference type="InterPro" id="IPR036393">
    <property type="entry name" value="AceGlu_kinase-like_sf"/>
</dbReference>
<keyword evidence="9 13" id="KW-0067">ATP-binding</keyword>
<evidence type="ECO:0000256" key="2">
    <source>
        <dbReference type="ARBA" id="ARBA00004766"/>
    </source>
</evidence>
<dbReference type="InterPro" id="IPR045865">
    <property type="entry name" value="ACT-like_dom_sf"/>
</dbReference>
<organism evidence="17 18">
    <name type="scientific">Dethiosulfatibacter aminovorans DSM 17477</name>
    <dbReference type="NCBI Taxonomy" id="1121476"/>
    <lineage>
        <taxon>Bacteria</taxon>
        <taxon>Bacillati</taxon>
        <taxon>Bacillota</taxon>
        <taxon>Tissierellia</taxon>
        <taxon>Dethiosulfatibacter</taxon>
    </lineage>
</organism>
<evidence type="ECO:0000256" key="11">
    <source>
        <dbReference type="ARBA" id="ARBA00023154"/>
    </source>
</evidence>
<dbReference type="PANTHER" id="PTHR21499:SF67">
    <property type="entry name" value="ASPARTOKINASE 3"/>
    <property type="match status" value="1"/>
</dbReference>
<dbReference type="CDD" id="cd04916">
    <property type="entry name" value="ACT_AKiii-YclM-BS_2"/>
    <property type="match status" value="1"/>
</dbReference>
<feature type="domain" description="ACT" evidence="16">
    <location>
        <begin position="377"/>
        <end position="437"/>
    </location>
</feature>
<dbReference type="EC" id="2.7.2.4" evidence="14"/>
<evidence type="ECO:0000256" key="6">
    <source>
        <dbReference type="ARBA" id="ARBA00022679"/>
    </source>
</evidence>
<gene>
    <name evidence="17" type="ORF">SAMN02745751_00987</name>
</gene>
<dbReference type="GO" id="GO:0005524">
    <property type="term" value="F:ATP binding"/>
    <property type="evidence" value="ECO:0007669"/>
    <property type="project" value="UniProtKB-KW"/>
</dbReference>
<feature type="binding site" evidence="13">
    <location>
        <begin position="242"/>
        <end position="243"/>
    </location>
    <ligand>
        <name>ATP</name>
        <dbReference type="ChEBI" id="CHEBI:30616"/>
    </ligand>
</feature>
<keyword evidence="8 14" id="KW-0418">Kinase</keyword>
<dbReference type="RefSeq" id="WP_073048020.1">
    <property type="nucleotide sequence ID" value="NZ_FQZL01000006.1"/>
</dbReference>
<keyword evidence="6 14" id="KW-0808">Transferase</keyword>
<evidence type="ECO:0000256" key="1">
    <source>
        <dbReference type="ARBA" id="ARBA00003121"/>
    </source>
</evidence>
<feature type="binding site" evidence="13">
    <location>
        <position position="115"/>
    </location>
    <ligand>
        <name>substrate</name>
    </ligand>
</feature>
<evidence type="ECO:0000256" key="4">
    <source>
        <dbReference type="ARBA" id="ARBA00005139"/>
    </source>
</evidence>
<dbReference type="FunFam" id="3.30.2130.10:FF:000001">
    <property type="entry name" value="Bifunctional aspartokinase/homoserine dehydrogenase"/>
    <property type="match status" value="1"/>
</dbReference>
<evidence type="ECO:0000256" key="14">
    <source>
        <dbReference type="RuleBase" id="RU003448"/>
    </source>
</evidence>
<feature type="binding site" evidence="13">
    <location>
        <begin position="206"/>
        <end position="207"/>
    </location>
    <ligand>
        <name>ATP</name>
        <dbReference type="ChEBI" id="CHEBI:30616"/>
    </ligand>
</feature>
<comment type="function">
    <text evidence="1">Catalyzes the phosphorylation of the beta-carboxyl group of aspartic acid with ATP to yield 4-phospho-L-aspartate, which is involved in the branched biosynthetic pathway leading to the biosynthesis of amino acids threonine, isoleucine and methionine.</text>
</comment>
<keyword evidence="11" id="KW-0457">Lysine biosynthesis</keyword>
<reference evidence="17 18" key="1">
    <citation type="submission" date="2016-11" db="EMBL/GenBank/DDBJ databases">
        <authorList>
            <person name="Jaros S."/>
            <person name="Januszkiewicz K."/>
            <person name="Wedrychowicz H."/>
        </authorList>
    </citation>
    <scope>NUCLEOTIDE SEQUENCE [LARGE SCALE GENOMIC DNA]</scope>
    <source>
        <strain evidence="17 18">DSM 17477</strain>
    </source>
</reference>
<comment type="catalytic activity">
    <reaction evidence="12 14">
        <text>L-aspartate + ATP = 4-phospho-L-aspartate + ADP</text>
        <dbReference type="Rhea" id="RHEA:23776"/>
        <dbReference type="ChEBI" id="CHEBI:29991"/>
        <dbReference type="ChEBI" id="CHEBI:30616"/>
        <dbReference type="ChEBI" id="CHEBI:57535"/>
        <dbReference type="ChEBI" id="CHEBI:456216"/>
        <dbReference type="EC" id="2.7.2.4"/>
    </reaction>
</comment>
<evidence type="ECO:0000259" key="16">
    <source>
        <dbReference type="PROSITE" id="PS51671"/>
    </source>
</evidence>
<dbReference type="InterPro" id="IPR054352">
    <property type="entry name" value="ACT_Aspartokinase"/>
</dbReference>
<dbReference type="GO" id="GO:0004072">
    <property type="term" value="F:aspartate kinase activity"/>
    <property type="evidence" value="ECO:0007669"/>
    <property type="project" value="UniProtKB-EC"/>
</dbReference>
<dbReference type="UniPathway" id="UPA00051">
    <property type="reaction ID" value="UER00462"/>
</dbReference>
<evidence type="ECO:0000256" key="15">
    <source>
        <dbReference type="RuleBase" id="RU004249"/>
    </source>
</evidence>
<feature type="binding site" evidence="13">
    <location>
        <position position="217"/>
    </location>
    <ligand>
        <name>ATP</name>
        <dbReference type="ChEBI" id="CHEBI:30616"/>
    </ligand>
</feature>
<dbReference type="GO" id="GO:0009089">
    <property type="term" value="P:lysine biosynthetic process via diaminopimelate"/>
    <property type="evidence" value="ECO:0007669"/>
    <property type="project" value="UniProtKB-UniPathway"/>
</dbReference>
<dbReference type="SUPFAM" id="SSF53633">
    <property type="entry name" value="Carbamate kinase-like"/>
    <property type="match status" value="1"/>
</dbReference>
<comment type="pathway">
    <text evidence="2 15">Amino-acid biosynthesis; L-lysine biosynthesis via DAP pathway; (S)-tetrahydrodipicolinate from L-aspartate: step 1/4.</text>
</comment>
<evidence type="ECO:0000256" key="8">
    <source>
        <dbReference type="ARBA" id="ARBA00022777"/>
    </source>
</evidence>
<dbReference type="GO" id="GO:0019877">
    <property type="term" value="P:diaminopimelate biosynthetic process"/>
    <property type="evidence" value="ECO:0007669"/>
    <property type="project" value="UniProtKB-KW"/>
</dbReference>
<keyword evidence="7 13" id="KW-0547">Nucleotide-binding</keyword>
<dbReference type="STRING" id="1121476.SAMN02745751_00987"/>
<dbReference type="PIRSF" id="PIRSF000726">
    <property type="entry name" value="Asp_kin"/>
    <property type="match status" value="1"/>
</dbReference>
<dbReference type="GO" id="GO:0009088">
    <property type="term" value="P:threonine biosynthetic process"/>
    <property type="evidence" value="ECO:0007669"/>
    <property type="project" value="UniProtKB-UniPathway"/>
</dbReference>